<dbReference type="PANTHER" id="PTHR11596">
    <property type="entry name" value="ALKALINE PHOSPHATASE"/>
    <property type="match status" value="1"/>
</dbReference>
<feature type="signal peptide" evidence="4">
    <location>
        <begin position="1"/>
        <end position="28"/>
    </location>
</feature>
<evidence type="ECO:0000256" key="1">
    <source>
        <dbReference type="ARBA" id="ARBA00022553"/>
    </source>
</evidence>
<dbReference type="Pfam" id="PF00245">
    <property type="entry name" value="Alk_phosphatase"/>
    <property type="match status" value="1"/>
</dbReference>
<keyword evidence="4" id="KW-0732">Signal</keyword>
<comment type="caution">
    <text evidence="5">The sequence shown here is derived from an EMBL/GenBank/DDBJ whole genome shotgun (WGS) entry which is preliminary data.</text>
</comment>
<feature type="chain" id="PRO_5045261438" evidence="4">
    <location>
        <begin position="29"/>
        <end position="483"/>
    </location>
</feature>
<dbReference type="Proteomes" id="UP001597277">
    <property type="component" value="Unassembled WGS sequence"/>
</dbReference>
<dbReference type="SUPFAM" id="SSF53649">
    <property type="entry name" value="Alkaline phosphatase-like"/>
    <property type="match status" value="1"/>
</dbReference>
<reference evidence="6" key="1">
    <citation type="journal article" date="2019" name="Int. J. Syst. Evol. Microbiol.">
        <title>The Global Catalogue of Microorganisms (GCM) 10K type strain sequencing project: providing services to taxonomists for standard genome sequencing and annotation.</title>
        <authorList>
            <consortium name="The Broad Institute Genomics Platform"/>
            <consortium name="The Broad Institute Genome Sequencing Center for Infectious Disease"/>
            <person name="Wu L."/>
            <person name="Ma J."/>
        </authorList>
    </citation>
    <scope>NUCLEOTIDE SEQUENCE [LARGE SCALE GENOMIC DNA]</scope>
    <source>
        <strain evidence="6">JCM 17130</strain>
    </source>
</reference>
<dbReference type="RefSeq" id="WP_388010802.1">
    <property type="nucleotide sequence ID" value="NZ_JBHUEE010000013.1"/>
</dbReference>
<proteinExistence type="inferred from homology"/>
<gene>
    <name evidence="5" type="ORF">ACFSE6_18285</name>
</gene>
<dbReference type="PANTHER" id="PTHR11596:SF5">
    <property type="entry name" value="ALKALINE PHOSPHATASE"/>
    <property type="match status" value="1"/>
</dbReference>
<evidence type="ECO:0000313" key="5">
    <source>
        <dbReference type="EMBL" id="MFD1719797.1"/>
    </source>
</evidence>
<evidence type="ECO:0000256" key="2">
    <source>
        <dbReference type="RuleBase" id="RU003946"/>
    </source>
</evidence>
<dbReference type="EMBL" id="JBHUEE010000013">
    <property type="protein sequence ID" value="MFD1719797.1"/>
    <property type="molecule type" value="Genomic_DNA"/>
</dbReference>
<protein>
    <submittedName>
        <fullName evidence="5">Alkaline phosphatase</fullName>
    </submittedName>
</protein>
<dbReference type="CDD" id="cd16012">
    <property type="entry name" value="ALP"/>
    <property type="match status" value="1"/>
</dbReference>
<dbReference type="SMART" id="SM00098">
    <property type="entry name" value="alkPPc"/>
    <property type="match status" value="1"/>
</dbReference>
<name>A0ABW4LA08_9MICO</name>
<sequence length="483" mass="50950">MKRHVWKGVGLTGSAAALVVATSVPAAAGGVPAAPHGPENVIVLIGDGMGYNQISQASLYAHGTSYTEVVSDGEGGVREVRGTPTEVYESFPVQVDMQTFPEGGSYDPQRAWTDFDYVAEGATDSAAAGTAMASGTKTTNGALGVDAQGNPVENLSERAIAQGKSAGVVSSVPYSHATPAAYVAHEADRNNYHEIADQELASELSVVMGAGHPYFDDSHERLDEPEYGYMSEESYEALAAGETDWSYIEEASDFEDLASGETPERVFGIPQVGSTLQQGRAGDSDEPYGDPLNDVPSLATMTAGALNVLDENPDGFSLMVEGGAIDWSGHANDSARNIEETLEFNEAVETVTDWVEENSSWRETLVIVTADHETGYLEGADANPDWTALTGQAGEVPNVSWNSTNHTNMLVPVFAQGAGAKELGRLADMTDPVRGAYLDNTDLANLFLEDFWADRSGNGNGNGNAHGHGHGHGRGQGHGHGNR</sequence>
<evidence type="ECO:0000256" key="3">
    <source>
        <dbReference type="SAM" id="MobiDB-lite"/>
    </source>
</evidence>
<keyword evidence="1" id="KW-0597">Phosphoprotein</keyword>
<evidence type="ECO:0000313" key="6">
    <source>
        <dbReference type="Proteomes" id="UP001597277"/>
    </source>
</evidence>
<keyword evidence="6" id="KW-1185">Reference proteome</keyword>
<feature type="compositionally biased region" description="Basic residues" evidence="3">
    <location>
        <begin position="467"/>
        <end position="483"/>
    </location>
</feature>
<dbReference type="Gene3D" id="3.40.720.10">
    <property type="entry name" value="Alkaline Phosphatase, subunit A"/>
    <property type="match status" value="1"/>
</dbReference>
<dbReference type="InterPro" id="IPR001952">
    <property type="entry name" value="Alkaline_phosphatase"/>
</dbReference>
<evidence type="ECO:0000256" key="4">
    <source>
        <dbReference type="SAM" id="SignalP"/>
    </source>
</evidence>
<accession>A0ABW4LA08</accession>
<comment type="similarity">
    <text evidence="2">Belongs to the alkaline phosphatase family.</text>
</comment>
<dbReference type="InterPro" id="IPR017850">
    <property type="entry name" value="Alkaline_phosphatase_core_sf"/>
</dbReference>
<organism evidence="5 6">
    <name type="scientific">Georgenia deserti</name>
    <dbReference type="NCBI Taxonomy" id="2093781"/>
    <lineage>
        <taxon>Bacteria</taxon>
        <taxon>Bacillati</taxon>
        <taxon>Actinomycetota</taxon>
        <taxon>Actinomycetes</taxon>
        <taxon>Micrococcales</taxon>
        <taxon>Bogoriellaceae</taxon>
        <taxon>Georgenia</taxon>
    </lineage>
</organism>
<feature type="region of interest" description="Disordered" evidence="3">
    <location>
        <begin position="459"/>
        <end position="483"/>
    </location>
</feature>
<dbReference type="PRINTS" id="PR00113">
    <property type="entry name" value="ALKPHPHTASE"/>
</dbReference>